<evidence type="ECO:0000256" key="3">
    <source>
        <dbReference type="ARBA" id="ARBA00012239"/>
    </source>
</evidence>
<dbReference type="EC" id="2.8.1.7" evidence="3"/>
<evidence type="ECO:0000256" key="6">
    <source>
        <dbReference type="ARBA" id="ARBA00022898"/>
    </source>
</evidence>
<dbReference type="GO" id="GO:0031071">
    <property type="term" value="F:cysteine desulfurase activity"/>
    <property type="evidence" value="ECO:0007669"/>
    <property type="project" value="UniProtKB-EC"/>
</dbReference>
<dbReference type="PIRSF" id="PIRSF005572">
    <property type="entry name" value="NifS"/>
    <property type="match status" value="1"/>
</dbReference>
<dbReference type="SUPFAM" id="SSF53383">
    <property type="entry name" value="PLP-dependent transferases"/>
    <property type="match status" value="1"/>
</dbReference>
<evidence type="ECO:0000256" key="5">
    <source>
        <dbReference type="ARBA" id="ARBA00022723"/>
    </source>
</evidence>
<keyword evidence="5" id="KW-0479">Metal-binding</keyword>
<comment type="caution">
    <text evidence="12">The sequence shown here is derived from an EMBL/GenBank/DDBJ whole genome shotgun (WGS) entry which is preliminary data.</text>
</comment>
<dbReference type="InterPro" id="IPR015422">
    <property type="entry name" value="PyrdxlP-dep_Trfase_small"/>
</dbReference>
<evidence type="ECO:0000313" key="13">
    <source>
        <dbReference type="Proteomes" id="UP000075683"/>
    </source>
</evidence>
<feature type="domain" description="Aminotransferase class V" evidence="11">
    <location>
        <begin position="6"/>
        <end position="369"/>
    </location>
</feature>
<comment type="catalytic activity">
    <reaction evidence="9">
        <text>(sulfur carrier)-H + L-cysteine = (sulfur carrier)-SH + L-alanine</text>
        <dbReference type="Rhea" id="RHEA:43892"/>
        <dbReference type="Rhea" id="RHEA-COMP:14737"/>
        <dbReference type="Rhea" id="RHEA-COMP:14739"/>
        <dbReference type="ChEBI" id="CHEBI:29917"/>
        <dbReference type="ChEBI" id="CHEBI:35235"/>
        <dbReference type="ChEBI" id="CHEBI:57972"/>
        <dbReference type="ChEBI" id="CHEBI:64428"/>
        <dbReference type="EC" id="2.8.1.7"/>
    </reaction>
</comment>
<keyword evidence="4 12" id="KW-0808">Transferase</keyword>
<dbReference type="Gene3D" id="1.10.260.50">
    <property type="match status" value="1"/>
</dbReference>
<dbReference type="InterPro" id="IPR015421">
    <property type="entry name" value="PyrdxlP-dep_Trfase_major"/>
</dbReference>
<evidence type="ECO:0000256" key="2">
    <source>
        <dbReference type="ARBA" id="ARBA00006490"/>
    </source>
</evidence>
<evidence type="ECO:0000256" key="10">
    <source>
        <dbReference type="RuleBase" id="RU004504"/>
    </source>
</evidence>
<dbReference type="InterPro" id="IPR016454">
    <property type="entry name" value="Cysteine_dSase"/>
</dbReference>
<dbReference type="AlphaFoldDB" id="A0A150LG00"/>
<proteinExistence type="inferred from homology"/>
<keyword evidence="7" id="KW-0408">Iron</keyword>
<dbReference type="InterPro" id="IPR000192">
    <property type="entry name" value="Aminotrans_V_dom"/>
</dbReference>
<dbReference type="PANTHER" id="PTHR11601">
    <property type="entry name" value="CYSTEINE DESULFURYLASE FAMILY MEMBER"/>
    <property type="match status" value="1"/>
</dbReference>
<dbReference type="PANTHER" id="PTHR11601:SF34">
    <property type="entry name" value="CYSTEINE DESULFURASE"/>
    <property type="match status" value="1"/>
</dbReference>
<evidence type="ECO:0000256" key="7">
    <source>
        <dbReference type="ARBA" id="ARBA00023004"/>
    </source>
</evidence>
<dbReference type="GO" id="GO:0051536">
    <property type="term" value="F:iron-sulfur cluster binding"/>
    <property type="evidence" value="ECO:0007669"/>
    <property type="project" value="UniProtKB-KW"/>
</dbReference>
<dbReference type="FunFam" id="3.40.640.10:FF:000084">
    <property type="entry name" value="IscS-like cysteine desulfurase"/>
    <property type="match status" value="1"/>
</dbReference>
<dbReference type="Gene3D" id="3.40.640.10">
    <property type="entry name" value="Type I PLP-dependent aspartate aminotransferase-like (Major domain)"/>
    <property type="match status" value="1"/>
</dbReference>
<organism evidence="12 13">
    <name type="scientific">Caldibacillus debilis</name>
    <dbReference type="NCBI Taxonomy" id="301148"/>
    <lineage>
        <taxon>Bacteria</taxon>
        <taxon>Bacillati</taxon>
        <taxon>Bacillota</taxon>
        <taxon>Bacilli</taxon>
        <taxon>Bacillales</taxon>
        <taxon>Bacillaceae</taxon>
        <taxon>Caldibacillus</taxon>
    </lineage>
</organism>
<dbReference type="NCBIfam" id="NF002806">
    <property type="entry name" value="PRK02948.1"/>
    <property type="match status" value="1"/>
</dbReference>
<evidence type="ECO:0000256" key="4">
    <source>
        <dbReference type="ARBA" id="ARBA00022679"/>
    </source>
</evidence>
<dbReference type="InterPro" id="IPR015424">
    <property type="entry name" value="PyrdxlP-dep_Trfase"/>
</dbReference>
<protein>
    <recommendedName>
        <fullName evidence="3">cysteine desulfurase</fullName>
        <ecNumber evidence="3">2.8.1.7</ecNumber>
    </recommendedName>
</protein>
<evidence type="ECO:0000256" key="1">
    <source>
        <dbReference type="ARBA" id="ARBA00001933"/>
    </source>
</evidence>
<evidence type="ECO:0000256" key="9">
    <source>
        <dbReference type="ARBA" id="ARBA00050776"/>
    </source>
</evidence>
<comment type="cofactor">
    <cofactor evidence="1 10">
        <name>pyridoxal 5'-phosphate</name>
        <dbReference type="ChEBI" id="CHEBI:597326"/>
    </cofactor>
</comment>
<evidence type="ECO:0000256" key="8">
    <source>
        <dbReference type="ARBA" id="ARBA00023014"/>
    </source>
</evidence>
<accession>A0A150LG00</accession>
<keyword evidence="6" id="KW-0663">Pyridoxal phosphate</keyword>
<dbReference type="Gene3D" id="3.90.1150.10">
    <property type="entry name" value="Aspartate Aminotransferase, domain 1"/>
    <property type="match status" value="1"/>
</dbReference>
<dbReference type="STRING" id="301148.B4135_3309"/>
<gene>
    <name evidence="12" type="ORF">B4135_3309</name>
</gene>
<sequence length="385" mass="41776">MEMERIYADHAATTPVIPEVKKTVLEITEKMFGNPSSIHAFGREARAVVDQARQTASRSIGAKFHEIIFTCGGTEADNLAWIGTALANRGRGKHLITTSIEHHAVLKTAEFLESLGFEVTYLPVDESGAVKADAVNRALRDDTILVSVMFANNETGVIQPVKEIGELLQDHPAYFHTDAVQAYGHIPIDVNELHIDLLSVSAHKMNGPKGAGFLYVRDGVKLAPLIHGGEQERRRRAGTENVAAIAGFGKAIEIAMERMAANKAHHERLRDAFIRKLREEGVDFAINGDPEQSLANIINLSFPGTRTDQVLVNLDLEGIAASSGSACTAGSLEPSHVLKAMYGENSPRIGNSVRFSFGYGNTVEQMEILGEKCAAVVKRLSSDGR</sequence>
<dbReference type="InterPro" id="IPR020578">
    <property type="entry name" value="Aminotrans_V_PyrdxlP_BS"/>
</dbReference>
<dbReference type="Pfam" id="PF00266">
    <property type="entry name" value="Aminotran_5"/>
    <property type="match status" value="1"/>
</dbReference>
<dbReference type="Proteomes" id="UP000075683">
    <property type="component" value="Unassembled WGS sequence"/>
</dbReference>
<dbReference type="PATRIC" id="fig|301148.3.peg.1276"/>
<name>A0A150LG00_9BACI</name>
<keyword evidence="8" id="KW-0411">Iron-sulfur</keyword>
<evidence type="ECO:0000259" key="11">
    <source>
        <dbReference type="Pfam" id="PF00266"/>
    </source>
</evidence>
<evidence type="ECO:0000313" key="12">
    <source>
        <dbReference type="EMBL" id="KYD11194.1"/>
    </source>
</evidence>
<comment type="similarity">
    <text evidence="2">Belongs to the class-V pyridoxal-phosphate-dependent aminotransferase family. NifS/IscS subfamily.</text>
</comment>
<dbReference type="PROSITE" id="PS00595">
    <property type="entry name" value="AA_TRANSFER_CLASS_5"/>
    <property type="match status" value="1"/>
</dbReference>
<dbReference type="GO" id="GO:0046872">
    <property type="term" value="F:metal ion binding"/>
    <property type="evidence" value="ECO:0007669"/>
    <property type="project" value="UniProtKB-KW"/>
</dbReference>
<dbReference type="EMBL" id="LQYT01000113">
    <property type="protein sequence ID" value="KYD11194.1"/>
    <property type="molecule type" value="Genomic_DNA"/>
</dbReference>
<reference evidence="12 13" key="1">
    <citation type="submission" date="2016-01" db="EMBL/GenBank/DDBJ databases">
        <title>Draft Genome Sequences of Seven Thermophilic Sporeformers Isolated from Foods.</title>
        <authorList>
            <person name="Berendsen E.M."/>
            <person name="Wells-Bennik M.H."/>
            <person name="Krawcyk A.O."/>
            <person name="De Jong A."/>
            <person name="Holsappel S."/>
            <person name="Eijlander R.T."/>
            <person name="Kuipers O.P."/>
        </authorList>
    </citation>
    <scope>NUCLEOTIDE SEQUENCE [LARGE SCALE GENOMIC DNA]</scope>
    <source>
        <strain evidence="12 13">B4135</strain>
    </source>
</reference>